<evidence type="ECO:0000256" key="3">
    <source>
        <dbReference type="ARBA" id="ARBA00011291"/>
    </source>
</evidence>
<protein>
    <recommendedName>
        <fullName evidence="12">ATP synthase complex subunit 8</fullName>
    </recommendedName>
</protein>
<dbReference type="GO" id="GO:0015078">
    <property type="term" value="F:proton transmembrane transporter activity"/>
    <property type="evidence" value="ECO:0007669"/>
    <property type="project" value="InterPro"/>
</dbReference>
<dbReference type="GO" id="GO:0045259">
    <property type="term" value="C:proton-transporting ATP synthase complex"/>
    <property type="evidence" value="ECO:0007669"/>
    <property type="project" value="UniProtKB-KW"/>
</dbReference>
<dbReference type="CTD" id="4509"/>
<dbReference type="EMBL" id="GU945504">
    <property type="protein sequence ID" value="ADD97025.1"/>
    <property type="molecule type" value="Genomic_DNA"/>
</dbReference>
<dbReference type="GO" id="GO:0015986">
    <property type="term" value="P:proton motive force-driven ATP synthesis"/>
    <property type="evidence" value="ECO:0007669"/>
    <property type="project" value="InterPro"/>
</dbReference>
<evidence type="ECO:0000256" key="13">
    <source>
        <dbReference type="SAM" id="Phobius"/>
    </source>
</evidence>
<keyword evidence="8 13" id="KW-1133">Transmembrane helix</keyword>
<evidence type="ECO:0000256" key="8">
    <source>
        <dbReference type="ARBA" id="ARBA00022989"/>
    </source>
</evidence>
<dbReference type="InterPro" id="IPR001421">
    <property type="entry name" value="ATP8_metazoa"/>
</dbReference>
<evidence type="ECO:0000256" key="10">
    <source>
        <dbReference type="ARBA" id="ARBA00023128"/>
    </source>
</evidence>
<dbReference type="GO" id="GO:0031966">
    <property type="term" value="C:mitochondrial membrane"/>
    <property type="evidence" value="ECO:0007669"/>
    <property type="project" value="UniProtKB-SubCell"/>
</dbReference>
<keyword evidence="5 12" id="KW-0138">CF(0)</keyword>
<evidence type="ECO:0000256" key="4">
    <source>
        <dbReference type="ARBA" id="ARBA00022448"/>
    </source>
</evidence>
<proteinExistence type="inferred from homology"/>
<dbReference type="AlphaFoldDB" id="E0YCJ0"/>
<comment type="subunit">
    <text evidence="3">F-type ATPases have 2 components, CF(1) - the catalytic core - and CF(0) - the membrane proton channel.</text>
</comment>
<name>E0YCJ0_9ORTH</name>
<gene>
    <name evidence="14" type="primary">ATP8</name>
</gene>
<dbReference type="RefSeq" id="YP_003875567.1">
    <property type="nucleotide sequence ID" value="NC_014491.1"/>
</dbReference>
<evidence type="ECO:0000256" key="12">
    <source>
        <dbReference type="RuleBase" id="RU003661"/>
    </source>
</evidence>
<keyword evidence="6 12" id="KW-0812">Transmembrane</keyword>
<keyword evidence="10 12" id="KW-0496">Mitochondrion</keyword>
<feature type="transmembrane region" description="Helical" evidence="13">
    <location>
        <begin position="12"/>
        <end position="33"/>
    </location>
</feature>
<keyword evidence="11 13" id="KW-0472">Membrane</keyword>
<evidence type="ECO:0000256" key="2">
    <source>
        <dbReference type="ARBA" id="ARBA00008892"/>
    </source>
</evidence>
<keyword evidence="9 12" id="KW-0406">Ion transport</keyword>
<comment type="similarity">
    <text evidence="2 12">Belongs to the ATPase protein 8 family.</text>
</comment>
<geneLocation type="mitochondrion" evidence="14"/>
<evidence type="ECO:0000256" key="1">
    <source>
        <dbReference type="ARBA" id="ARBA00004304"/>
    </source>
</evidence>
<evidence type="ECO:0000256" key="5">
    <source>
        <dbReference type="ARBA" id="ARBA00022547"/>
    </source>
</evidence>
<reference evidence="14" key="1">
    <citation type="journal article" date="2010" name="Mitochondrial DNA">
        <title>Mitochondrial genomics in Orthoptera using MOSAS.</title>
        <authorList>
            <person name="Sheffield N.C."/>
            <person name="Hiatt K.D."/>
            <person name="Valentine M.C."/>
            <person name="Song H."/>
            <person name="Whiting M.F."/>
        </authorList>
    </citation>
    <scope>NUCLEOTIDE SEQUENCE</scope>
</reference>
<organism evidence="14">
    <name type="scientific">Physemacris variolosa</name>
    <dbReference type="NCBI Taxonomy" id="62778"/>
    <lineage>
        <taxon>Eukaryota</taxon>
        <taxon>Metazoa</taxon>
        <taxon>Ecdysozoa</taxon>
        <taxon>Arthropoda</taxon>
        <taxon>Hexapoda</taxon>
        <taxon>Insecta</taxon>
        <taxon>Pterygota</taxon>
        <taxon>Neoptera</taxon>
        <taxon>Polyneoptera</taxon>
        <taxon>Orthoptera</taxon>
        <taxon>Caelifera</taxon>
        <taxon>Acrididea</taxon>
        <taxon>Acridomorpha</taxon>
        <taxon>Pneumoroidea</taxon>
        <taxon>Pneumoridae</taxon>
        <taxon>Physemacris</taxon>
    </lineage>
</organism>
<comment type="subcellular location">
    <subcellularLocation>
        <location evidence="1 12">Mitochondrion membrane</location>
        <topology evidence="1 12">Single-pass membrane protein</topology>
    </subcellularLocation>
</comment>
<evidence type="ECO:0000256" key="6">
    <source>
        <dbReference type="ARBA" id="ARBA00022692"/>
    </source>
</evidence>
<dbReference type="GeneID" id="9725924"/>
<evidence type="ECO:0000256" key="11">
    <source>
        <dbReference type="ARBA" id="ARBA00023136"/>
    </source>
</evidence>
<keyword evidence="4 12" id="KW-0813">Transport</keyword>
<evidence type="ECO:0000256" key="7">
    <source>
        <dbReference type="ARBA" id="ARBA00022781"/>
    </source>
</evidence>
<evidence type="ECO:0000256" key="9">
    <source>
        <dbReference type="ARBA" id="ARBA00023065"/>
    </source>
</evidence>
<sequence>MPQMAPMMWSSMFILFTITTIMFNTTNFFVFIINTPNKLNAKSTIKSMNWKW</sequence>
<keyword evidence="7 12" id="KW-0375">Hydrogen ion transport</keyword>
<accession>E0YCJ0</accession>
<evidence type="ECO:0000313" key="14">
    <source>
        <dbReference type="EMBL" id="ADD97025.1"/>
    </source>
</evidence>
<dbReference type="Pfam" id="PF00895">
    <property type="entry name" value="ATP-synt_8"/>
    <property type="match status" value="1"/>
</dbReference>